<name>A0A4Y2S2U8_ARAVE</name>
<comment type="caution">
    <text evidence="1">The sequence shown here is derived from an EMBL/GenBank/DDBJ whole genome shotgun (WGS) entry which is preliminary data.</text>
</comment>
<proteinExistence type="predicted"/>
<sequence>MIVTRIATLPSELQSALRCSPTPRCGISGSPLLKTQGSPSPRICTTSLCSDPNEYRQLREPVITDSGRKKRKPLLDSSSFKQRLDSAITKLWVRYNTKY</sequence>
<organism evidence="1 2">
    <name type="scientific">Araneus ventricosus</name>
    <name type="common">Orbweaver spider</name>
    <name type="synonym">Epeira ventricosa</name>
    <dbReference type="NCBI Taxonomy" id="182803"/>
    <lineage>
        <taxon>Eukaryota</taxon>
        <taxon>Metazoa</taxon>
        <taxon>Ecdysozoa</taxon>
        <taxon>Arthropoda</taxon>
        <taxon>Chelicerata</taxon>
        <taxon>Arachnida</taxon>
        <taxon>Araneae</taxon>
        <taxon>Araneomorphae</taxon>
        <taxon>Entelegynae</taxon>
        <taxon>Araneoidea</taxon>
        <taxon>Araneidae</taxon>
        <taxon>Araneus</taxon>
    </lineage>
</organism>
<gene>
    <name evidence="1" type="ORF">AVEN_159760_1</name>
</gene>
<reference evidence="1 2" key="1">
    <citation type="journal article" date="2019" name="Sci. Rep.">
        <title>Orb-weaving spider Araneus ventricosus genome elucidates the spidroin gene catalogue.</title>
        <authorList>
            <person name="Kono N."/>
            <person name="Nakamura H."/>
            <person name="Ohtoshi R."/>
            <person name="Moran D.A.P."/>
            <person name="Shinohara A."/>
            <person name="Yoshida Y."/>
            <person name="Fujiwara M."/>
            <person name="Mori M."/>
            <person name="Tomita M."/>
            <person name="Arakawa K."/>
        </authorList>
    </citation>
    <scope>NUCLEOTIDE SEQUENCE [LARGE SCALE GENOMIC DNA]</scope>
</reference>
<protein>
    <submittedName>
        <fullName evidence="1">Uncharacterized protein</fullName>
    </submittedName>
</protein>
<dbReference type="AlphaFoldDB" id="A0A4Y2S2U8"/>
<evidence type="ECO:0000313" key="1">
    <source>
        <dbReference type="EMBL" id="GBN82253.1"/>
    </source>
</evidence>
<keyword evidence="2" id="KW-1185">Reference proteome</keyword>
<dbReference type="Proteomes" id="UP000499080">
    <property type="component" value="Unassembled WGS sequence"/>
</dbReference>
<evidence type="ECO:0000313" key="2">
    <source>
        <dbReference type="Proteomes" id="UP000499080"/>
    </source>
</evidence>
<dbReference type="EMBL" id="BGPR01019547">
    <property type="protein sequence ID" value="GBN82253.1"/>
    <property type="molecule type" value="Genomic_DNA"/>
</dbReference>
<accession>A0A4Y2S2U8</accession>